<keyword evidence="2" id="KW-1185">Reference proteome</keyword>
<accession>A0A803ND21</accession>
<dbReference type="EnsemblPlants" id="AUR62044009-RA">
    <property type="protein sequence ID" value="AUR62044009-RA:cds"/>
    <property type="gene ID" value="AUR62044009"/>
</dbReference>
<reference evidence="1" key="2">
    <citation type="submission" date="2021-03" db="UniProtKB">
        <authorList>
            <consortium name="EnsemblPlants"/>
        </authorList>
    </citation>
    <scope>IDENTIFICATION</scope>
</reference>
<protein>
    <submittedName>
        <fullName evidence="1">Uncharacterized protein</fullName>
    </submittedName>
</protein>
<evidence type="ECO:0000313" key="1">
    <source>
        <dbReference type="EnsemblPlants" id="AUR62044009-RA:cds"/>
    </source>
</evidence>
<reference evidence="1" key="1">
    <citation type="journal article" date="2017" name="Nature">
        <title>The genome of Chenopodium quinoa.</title>
        <authorList>
            <person name="Jarvis D.E."/>
            <person name="Ho Y.S."/>
            <person name="Lightfoot D.J."/>
            <person name="Schmoeckel S.M."/>
            <person name="Li B."/>
            <person name="Borm T.J.A."/>
            <person name="Ohyanagi H."/>
            <person name="Mineta K."/>
            <person name="Michell C.T."/>
            <person name="Saber N."/>
            <person name="Kharbatia N.M."/>
            <person name="Rupper R.R."/>
            <person name="Sharp A.R."/>
            <person name="Dally N."/>
            <person name="Boughton B.A."/>
            <person name="Woo Y.H."/>
            <person name="Gao G."/>
            <person name="Schijlen E.G.W.M."/>
            <person name="Guo X."/>
            <person name="Momin A.A."/>
            <person name="Negrao S."/>
            <person name="Al-Babili S."/>
            <person name="Gehring C."/>
            <person name="Roessner U."/>
            <person name="Jung C."/>
            <person name="Murphy K."/>
            <person name="Arold S.T."/>
            <person name="Gojobori T."/>
            <person name="van der Linden C.G."/>
            <person name="van Loo E.N."/>
            <person name="Jellen E.N."/>
            <person name="Maughan P.J."/>
            <person name="Tester M."/>
        </authorList>
    </citation>
    <scope>NUCLEOTIDE SEQUENCE [LARGE SCALE GENOMIC DNA]</scope>
    <source>
        <strain evidence="1">cv. PI 614886</strain>
    </source>
</reference>
<sequence length="11" mass="1234">MEQGLVDSSLR</sequence>
<dbReference type="Proteomes" id="UP000596660">
    <property type="component" value="Unplaced"/>
</dbReference>
<evidence type="ECO:0000313" key="2">
    <source>
        <dbReference type="Proteomes" id="UP000596660"/>
    </source>
</evidence>
<organism evidence="1 2">
    <name type="scientific">Chenopodium quinoa</name>
    <name type="common">Quinoa</name>
    <dbReference type="NCBI Taxonomy" id="63459"/>
    <lineage>
        <taxon>Eukaryota</taxon>
        <taxon>Viridiplantae</taxon>
        <taxon>Streptophyta</taxon>
        <taxon>Embryophyta</taxon>
        <taxon>Tracheophyta</taxon>
        <taxon>Spermatophyta</taxon>
        <taxon>Magnoliopsida</taxon>
        <taxon>eudicotyledons</taxon>
        <taxon>Gunneridae</taxon>
        <taxon>Pentapetalae</taxon>
        <taxon>Caryophyllales</taxon>
        <taxon>Chenopodiaceae</taxon>
        <taxon>Chenopodioideae</taxon>
        <taxon>Atripliceae</taxon>
        <taxon>Chenopodium</taxon>
    </lineage>
</organism>
<dbReference type="Gramene" id="AUR62044009-RA">
    <property type="protein sequence ID" value="AUR62044009-RA:cds"/>
    <property type="gene ID" value="AUR62044009"/>
</dbReference>
<proteinExistence type="predicted"/>
<name>A0A803ND21_CHEQI</name>